<evidence type="ECO:0000256" key="2">
    <source>
        <dbReference type="ARBA" id="ARBA00022692"/>
    </source>
</evidence>
<proteinExistence type="predicted"/>
<evidence type="ECO:0000313" key="10">
    <source>
        <dbReference type="EMBL" id="SDI66172.1"/>
    </source>
</evidence>
<keyword evidence="5 7" id="KW-0472">Membrane</keyword>
<keyword evidence="11" id="KW-1185">Reference proteome</keyword>
<reference evidence="11" key="1">
    <citation type="submission" date="2016-10" db="EMBL/GenBank/DDBJ databases">
        <authorList>
            <person name="Varghese N."/>
            <person name="Submissions S."/>
        </authorList>
    </citation>
    <scope>NUCLEOTIDE SEQUENCE [LARGE SCALE GENOMIC DNA]</scope>
    <source>
        <strain evidence="11">DSM 23317</strain>
    </source>
</reference>
<dbReference type="InterPro" id="IPR016476">
    <property type="entry name" value="SH3_dom_pro"/>
</dbReference>
<evidence type="ECO:0000256" key="4">
    <source>
        <dbReference type="ARBA" id="ARBA00022989"/>
    </source>
</evidence>
<dbReference type="Pfam" id="PF08239">
    <property type="entry name" value="SH3_3"/>
    <property type="match status" value="1"/>
</dbReference>
<dbReference type="OrthoDB" id="9790951at2"/>
<feature type="signal peptide" evidence="8">
    <location>
        <begin position="1"/>
        <end position="24"/>
    </location>
</feature>
<evidence type="ECO:0000256" key="8">
    <source>
        <dbReference type="SAM" id="SignalP"/>
    </source>
</evidence>
<comment type="subcellular location">
    <subcellularLocation>
        <location evidence="1">Membrane</location>
        <topology evidence="1">Single-pass membrane protein</topology>
    </subcellularLocation>
</comment>
<evidence type="ECO:0000256" key="6">
    <source>
        <dbReference type="SAM" id="Coils"/>
    </source>
</evidence>
<feature type="transmembrane region" description="Helical" evidence="7">
    <location>
        <begin position="173"/>
        <end position="194"/>
    </location>
</feature>
<organism evidence="10 11">
    <name type="scientific">Ferrimonas sediminum</name>
    <dbReference type="NCBI Taxonomy" id="718193"/>
    <lineage>
        <taxon>Bacteria</taxon>
        <taxon>Pseudomonadati</taxon>
        <taxon>Pseudomonadota</taxon>
        <taxon>Gammaproteobacteria</taxon>
        <taxon>Alteromonadales</taxon>
        <taxon>Ferrimonadaceae</taxon>
        <taxon>Ferrimonas</taxon>
    </lineage>
</organism>
<feature type="domain" description="SH3b" evidence="9">
    <location>
        <begin position="24"/>
        <end position="89"/>
    </location>
</feature>
<dbReference type="AlphaFoldDB" id="A0A1G8ME43"/>
<name>A0A1G8ME43_9GAMM</name>
<keyword evidence="6" id="KW-0175">Coiled coil</keyword>
<feature type="coiled-coil region" evidence="6">
    <location>
        <begin position="95"/>
        <end position="168"/>
    </location>
</feature>
<protein>
    <submittedName>
        <fullName evidence="10">SH3 domain protein</fullName>
    </submittedName>
</protein>
<dbReference type="InterPro" id="IPR003646">
    <property type="entry name" value="SH3-like_bac-type"/>
</dbReference>
<dbReference type="Gene3D" id="2.30.30.40">
    <property type="entry name" value="SH3 Domains"/>
    <property type="match status" value="1"/>
</dbReference>
<keyword evidence="2 7" id="KW-0812">Transmembrane</keyword>
<dbReference type="RefSeq" id="WP_090362454.1">
    <property type="nucleotide sequence ID" value="NZ_FNEM01000002.1"/>
</dbReference>
<evidence type="ECO:0000256" key="7">
    <source>
        <dbReference type="SAM" id="Phobius"/>
    </source>
</evidence>
<dbReference type="Gene3D" id="1.20.1170.10">
    <property type="match status" value="1"/>
</dbReference>
<accession>A0A1G8ME43</accession>
<dbReference type="Proteomes" id="UP000199527">
    <property type="component" value="Unassembled WGS sequence"/>
</dbReference>
<dbReference type="SMART" id="SM00287">
    <property type="entry name" value="SH3b"/>
    <property type="match status" value="1"/>
</dbReference>
<dbReference type="PIRSF" id="PIRSF006158">
    <property type="entry name" value="UCP006158_SH3"/>
    <property type="match status" value="1"/>
</dbReference>
<dbReference type="PROSITE" id="PS51781">
    <property type="entry name" value="SH3B"/>
    <property type="match status" value="1"/>
</dbReference>
<keyword evidence="4 7" id="KW-1133">Transmembrane helix</keyword>
<evidence type="ECO:0000256" key="1">
    <source>
        <dbReference type="ARBA" id="ARBA00004167"/>
    </source>
</evidence>
<dbReference type="GO" id="GO:0016020">
    <property type="term" value="C:membrane"/>
    <property type="evidence" value="ECO:0007669"/>
    <property type="project" value="UniProtKB-SubCell"/>
</dbReference>
<gene>
    <name evidence="10" type="ORF">SAMN04488540_102353</name>
</gene>
<evidence type="ECO:0000313" key="11">
    <source>
        <dbReference type="Proteomes" id="UP000199527"/>
    </source>
</evidence>
<dbReference type="EMBL" id="FNEM01000002">
    <property type="protein sequence ID" value="SDI66172.1"/>
    <property type="molecule type" value="Genomic_DNA"/>
</dbReference>
<feature type="chain" id="PRO_5011478312" evidence="8">
    <location>
        <begin position="25"/>
        <end position="208"/>
    </location>
</feature>
<evidence type="ECO:0000256" key="3">
    <source>
        <dbReference type="ARBA" id="ARBA00022729"/>
    </source>
</evidence>
<sequence>MRKTLAGSAFLLSLLFAVGAPVKAQELSISEDIYVYLVAGPGNQFRILGSVPAGTPVTATGKTQGDYVQITDDKGRTGWIKEDQLARGESFRLAVPRLNLEVSSLQQQLQQQQQQNNQLLSQVEQLNSQLEESQRSAMNTEADLKTTLDSLSIENEQLKAENKSMKNSERWQWLQQGGLVAGGGLLVGLILAYLPRPQRRRKSSGGWV</sequence>
<evidence type="ECO:0000259" key="9">
    <source>
        <dbReference type="PROSITE" id="PS51781"/>
    </source>
</evidence>
<evidence type="ECO:0000256" key="5">
    <source>
        <dbReference type="ARBA" id="ARBA00023136"/>
    </source>
</evidence>
<keyword evidence="3 8" id="KW-0732">Signal</keyword>
<dbReference type="NCBIfam" id="TIGR04211">
    <property type="entry name" value="SH3_and_anchor"/>
    <property type="match status" value="1"/>
</dbReference>